<dbReference type="PROSITE" id="PS51257">
    <property type="entry name" value="PROKAR_LIPOPROTEIN"/>
    <property type="match status" value="1"/>
</dbReference>
<name>A0ABT6FRH6_9FLAO</name>
<dbReference type="InterPro" id="IPR000667">
    <property type="entry name" value="Peptidase_S13"/>
</dbReference>
<dbReference type="Gene3D" id="3.40.710.10">
    <property type="entry name" value="DD-peptidase/beta-lactamase superfamily"/>
    <property type="match status" value="2"/>
</dbReference>
<organism evidence="3 4">
    <name type="scientific">Galbibacter pacificus</name>
    <dbReference type="NCBI Taxonomy" id="2996052"/>
    <lineage>
        <taxon>Bacteria</taxon>
        <taxon>Pseudomonadati</taxon>
        <taxon>Bacteroidota</taxon>
        <taxon>Flavobacteriia</taxon>
        <taxon>Flavobacteriales</taxon>
        <taxon>Flavobacteriaceae</taxon>
        <taxon>Galbibacter</taxon>
    </lineage>
</organism>
<dbReference type="PANTHER" id="PTHR30023">
    <property type="entry name" value="D-ALANYL-D-ALANINE CARBOXYPEPTIDASE"/>
    <property type="match status" value="1"/>
</dbReference>
<keyword evidence="3" id="KW-0121">Carboxypeptidase</keyword>
<dbReference type="Proteomes" id="UP001153642">
    <property type="component" value="Unassembled WGS sequence"/>
</dbReference>
<protein>
    <submittedName>
        <fullName evidence="3">D-alanyl-D-alanine carboxypeptidase</fullName>
        <ecNumber evidence="3">3.4.16.4</ecNumber>
    </submittedName>
</protein>
<evidence type="ECO:0000313" key="3">
    <source>
        <dbReference type="EMBL" id="MDG3585871.1"/>
    </source>
</evidence>
<dbReference type="PRINTS" id="PR00922">
    <property type="entry name" value="DADACBPTASE3"/>
</dbReference>
<accession>A0ABT6FRH6</accession>
<evidence type="ECO:0000256" key="1">
    <source>
        <dbReference type="ARBA" id="ARBA00006096"/>
    </source>
</evidence>
<dbReference type="EMBL" id="JAPMUA010000002">
    <property type="protein sequence ID" value="MDG3585871.1"/>
    <property type="molecule type" value="Genomic_DNA"/>
</dbReference>
<keyword evidence="3" id="KW-0645">Protease</keyword>
<comment type="similarity">
    <text evidence="1">Belongs to the peptidase S13 family.</text>
</comment>
<dbReference type="Pfam" id="PF02113">
    <property type="entry name" value="Peptidase_S13"/>
    <property type="match status" value="2"/>
</dbReference>
<gene>
    <name evidence="3" type="ORF">OSR52_08305</name>
</gene>
<dbReference type="PANTHER" id="PTHR30023:SF0">
    <property type="entry name" value="PENICILLIN-SENSITIVE CARBOXYPEPTIDASE A"/>
    <property type="match status" value="1"/>
</dbReference>
<dbReference type="EC" id="3.4.16.4" evidence="3"/>
<evidence type="ECO:0000256" key="2">
    <source>
        <dbReference type="ARBA" id="ARBA00022801"/>
    </source>
</evidence>
<proteinExistence type="inferred from homology"/>
<evidence type="ECO:0000313" key="4">
    <source>
        <dbReference type="Proteomes" id="UP001153642"/>
    </source>
</evidence>
<dbReference type="InterPro" id="IPR012338">
    <property type="entry name" value="Beta-lactam/transpept-like"/>
</dbReference>
<dbReference type="SUPFAM" id="SSF56601">
    <property type="entry name" value="beta-lactamase/transpeptidase-like"/>
    <property type="match status" value="1"/>
</dbReference>
<keyword evidence="4" id="KW-1185">Reference proteome</keyword>
<keyword evidence="2 3" id="KW-0378">Hydrolase</keyword>
<reference evidence="3" key="1">
    <citation type="submission" date="2022-11" db="EMBL/GenBank/DDBJ databases">
        <title>High-quality draft genome sequence of Galbibacter sp. strain CMA-7.</title>
        <authorList>
            <person name="Wei L."/>
            <person name="Dong C."/>
            <person name="Shao Z."/>
        </authorList>
    </citation>
    <scope>NUCLEOTIDE SEQUENCE</scope>
    <source>
        <strain evidence="3">CMA-7</strain>
    </source>
</reference>
<dbReference type="GO" id="GO:0009002">
    <property type="term" value="F:serine-type D-Ala-D-Ala carboxypeptidase activity"/>
    <property type="evidence" value="ECO:0007669"/>
    <property type="project" value="UniProtKB-EC"/>
</dbReference>
<dbReference type="RefSeq" id="WP_277898877.1">
    <property type="nucleotide sequence ID" value="NZ_JAPMUA010000002.1"/>
</dbReference>
<comment type="caution">
    <text evidence="3">The sequence shown here is derived from an EMBL/GenBank/DDBJ whole genome shotgun (WGS) entry which is preliminary data.</text>
</comment>
<sequence>MKKNLLLFLSIVTIGCASHKKLVKTTTDKLETDFFKNQFTGFFVYNPKSGDTIFNYNGEKYFTPASNTKIFTLYTAHTLLPENLPVLKYIVKNGQLYIEGLGNPTTLHPYVKDSSLVKFLKNQNNIKLYYNNITDHRYGPGWSWDDFDAYYAPERNPLPLYGNVVTLAQTDSLYASPLLFKDSVTLAKTKYQRAMKNNHFYIDPEEKDTIEIPFITDNLTTKHILENIVEKPIAITNEFPKGGKTTLYGIKADTVYKRMMHISDNFIAEQLLILSSSMLSDTLSSNKARDYILDNELSGIPQNPRWVDGSGLSRYNLFTPQSMVFVLNKLYKEIPTDILFDIFPTGGETGTIKNYFKGNPTPYIHAKTGTLSNNYCLSGYLKTKSGETLIFSFMNNHYRGGSTDVKKHMTPLLEWIRDNY</sequence>